<dbReference type="GO" id="GO:0003677">
    <property type="term" value="F:DNA binding"/>
    <property type="evidence" value="ECO:0007669"/>
    <property type="project" value="InterPro"/>
</dbReference>
<accession>A0A9Y2IED8</accession>
<sequence>MNPGTDQHNAPIELIGGTKRCALLWCMAGTTPRARAIGAELRRAREDAGLSARTLATRLGVAHTTVGRWESGERSPRPTDVAAVLGALGADHELREELIELSRNTDGRHWVASGLPEQKRQLAALLELERDAARIVNVSSLLIPGLLQTSGYARAIIGGGGVPSGEVETRVAVRIGRRDVIMRRSRPAELLAVIDETALRRNIGGPAVMAEQLQALDEASRWGNVTLRAIPESAGWHPALEGPFDLLEFSDRTSVVQIENRRSALFFHEAVDVEAYQQALDRVQDIAMSPEATQELIADVLGDLETTG</sequence>
<dbReference type="Gene3D" id="1.10.260.40">
    <property type="entry name" value="lambda repressor-like DNA-binding domains"/>
    <property type="match status" value="1"/>
</dbReference>
<evidence type="ECO:0000313" key="3">
    <source>
        <dbReference type="Proteomes" id="UP001236014"/>
    </source>
</evidence>
<dbReference type="EMBL" id="CP127294">
    <property type="protein sequence ID" value="WIX78532.1"/>
    <property type="molecule type" value="Genomic_DNA"/>
</dbReference>
<gene>
    <name evidence="2" type="ORF">QRX50_45510</name>
</gene>
<evidence type="ECO:0000313" key="2">
    <source>
        <dbReference type="EMBL" id="WIX78532.1"/>
    </source>
</evidence>
<dbReference type="PROSITE" id="PS50943">
    <property type="entry name" value="HTH_CROC1"/>
    <property type="match status" value="1"/>
</dbReference>
<evidence type="ECO:0000259" key="1">
    <source>
        <dbReference type="PROSITE" id="PS50943"/>
    </source>
</evidence>
<dbReference type="KEGG" id="acab:QRX50_45510"/>
<dbReference type="CDD" id="cd00093">
    <property type="entry name" value="HTH_XRE"/>
    <property type="match status" value="1"/>
</dbReference>
<reference evidence="2 3" key="1">
    <citation type="submission" date="2023-06" db="EMBL/GenBank/DDBJ databases">
        <authorList>
            <person name="Oyuntsetseg B."/>
            <person name="Kim S.B."/>
        </authorList>
    </citation>
    <scope>NUCLEOTIDE SEQUENCE [LARGE SCALE GENOMIC DNA]</scope>
    <source>
        <strain evidence="2 3">2-15</strain>
    </source>
</reference>
<dbReference type="InterPro" id="IPR010982">
    <property type="entry name" value="Lambda_DNA-bd_dom_sf"/>
</dbReference>
<dbReference type="Pfam" id="PF13560">
    <property type="entry name" value="HTH_31"/>
    <property type="match status" value="1"/>
</dbReference>
<dbReference type="InterPro" id="IPR043917">
    <property type="entry name" value="DUF5753"/>
</dbReference>
<dbReference type="SUPFAM" id="SSF47413">
    <property type="entry name" value="lambda repressor-like DNA-binding domains"/>
    <property type="match status" value="1"/>
</dbReference>
<dbReference type="InterPro" id="IPR001387">
    <property type="entry name" value="Cro/C1-type_HTH"/>
</dbReference>
<feature type="domain" description="HTH cro/C1-type" evidence="1">
    <location>
        <begin position="41"/>
        <end position="95"/>
    </location>
</feature>
<dbReference type="Pfam" id="PF19054">
    <property type="entry name" value="DUF5753"/>
    <property type="match status" value="1"/>
</dbReference>
<dbReference type="SMART" id="SM00530">
    <property type="entry name" value="HTH_XRE"/>
    <property type="match status" value="1"/>
</dbReference>
<dbReference type="AlphaFoldDB" id="A0A9Y2IED8"/>
<proteinExistence type="predicted"/>
<organism evidence="2 3">
    <name type="scientific">Amycolatopsis carbonis</name>
    <dbReference type="NCBI Taxonomy" id="715471"/>
    <lineage>
        <taxon>Bacteria</taxon>
        <taxon>Bacillati</taxon>
        <taxon>Actinomycetota</taxon>
        <taxon>Actinomycetes</taxon>
        <taxon>Pseudonocardiales</taxon>
        <taxon>Pseudonocardiaceae</taxon>
        <taxon>Amycolatopsis</taxon>
    </lineage>
</organism>
<dbReference type="Proteomes" id="UP001236014">
    <property type="component" value="Chromosome"/>
</dbReference>
<name>A0A9Y2IED8_9PSEU</name>
<dbReference type="RefSeq" id="WP_285969247.1">
    <property type="nucleotide sequence ID" value="NZ_CP127294.1"/>
</dbReference>
<protein>
    <submittedName>
        <fullName evidence="2">Helix-turn-helix transcriptional regulator</fullName>
    </submittedName>
</protein>
<keyword evidence="3" id="KW-1185">Reference proteome</keyword>